<dbReference type="AlphaFoldDB" id="A0A397V7N6"/>
<dbReference type="EMBL" id="QKWP01000641">
    <property type="protein sequence ID" value="RIB16939.1"/>
    <property type="molecule type" value="Genomic_DNA"/>
</dbReference>
<proteinExistence type="predicted"/>
<comment type="caution">
    <text evidence="1">The sequence shown here is derived from an EMBL/GenBank/DDBJ whole genome shotgun (WGS) entry which is preliminary data.</text>
</comment>
<sequence>MDRRPALQTSPNKDYIQIIIELPAPVSVAPAGKSLTETFAETFAETTQKIVQVAETTQQFADYIVR</sequence>
<evidence type="ECO:0000313" key="1">
    <source>
        <dbReference type="EMBL" id="RIB16939.1"/>
    </source>
</evidence>
<accession>A0A397V7N6</accession>
<protein>
    <submittedName>
        <fullName evidence="1">Uncharacterized protein</fullName>
    </submittedName>
</protein>
<organism evidence="1 2">
    <name type="scientific">Gigaspora rosea</name>
    <dbReference type="NCBI Taxonomy" id="44941"/>
    <lineage>
        <taxon>Eukaryota</taxon>
        <taxon>Fungi</taxon>
        <taxon>Fungi incertae sedis</taxon>
        <taxon>Mucoromycota</taxon>
        <taxon>Glomeromycotina</taxon>
        <taxon>Glomeromycetes</taxon>
        <taxon>Diversisporales</taxon>
        <taxon>Gigasporaceae</taxon>
        <taxon>Gigaspora</taxon>
    </lineage>
</organism>
<gene>
    <name evidence="1" type="ORF">C2G38_2188629</name>
</gene>
<name>A0A397V7N6_9GLOM</name>
<evidence type="ECO:0000313" key="2">
    <source>
        <dbReference type="Proteomes" id="UP000266673"/>
    </source>
</evidence>
<dbReference type="Proteomes" id="UP000266673">
    <property type="component" value="Unassembled WGS sequence"/>
</dbReference>
<reference evidence="1 2" key="1">
    <citation type="submission" date="2018-06" db="EMBL/GenBank/DDBJ databases">
        <title>Comparative genomics reveals the genomic features of Rhizophagus irregularis, R. cerebriforme, R. diaphanum and Gigaspora rosea, and their symbiotic lifestyle signature.</title>
        <authorList>
            <person name="Morin E."/>
            <person name="San Clemente H."/>
            <person name="Chen E.C.H."/>
            <person name="De La Providencia I."/>
            <person name="Hainaut M."/>
            <person name="Kuo A."/>
            <person name="Kohler A."/>
            <person name="Murat C."/>
            <person name="Tang N."/>
            <person name="Roy S."/>
            <person name="Loubradou J."/>
            <person name="Henrissat B."/>
            <person name="Grigoriev I.V."/>
            <person name="Corradi N."/>
            <person name="Roux C."/>
            <person name="Martin F.M."/>
        </authorList>
    </citation>
    <scope>NUCLEOTIDE SEQUENCE [LARGE SCALE GENOMIC DNA]</scope>
    <source>
        <strain evidence="1 2">DAOM 194757</strain>
    </source>
</reference>
<keyword evidence="2" id="KW-1185">Reference proteome</keyword>